<dbReference type="SMART" id="SM00909">
    <property type="entry name" value="Germane"/>
    <property type="match status" value="1"/>
</dbReference>
<feature type="region of interest" description="Disordered" evidence="1">
    <location>
        <begin position="46"/>
        <end position="68"/>
    </location>
</feature>
<gene>
    <name evidence="3" type="ORF">MTY_1574</name>
</gene>
<dbReference type="EMBL" id="DF238840">
    <property type="protein sequence ID" value="GAF26235.1"/>
    <property type="molecule type" value="Genomic_DNA"/>
</dbReference>
<dbReference type="Proteomes" id="UP000063718">
    <property type="component" value="Unassembled WGS sequence"/>
</dbReference>
<dbReference type="AlphaFoldDB" id="A0A0S6UGX5"/>
<name>A0A0S6UGX5_NEOTH</name>
<organism evidence="3">
    <name type="scientific">Moorella thermoacetica Y72</name>
    <dbReference type="NCBI Taxonomy" id="1325331"/>
    <lineage>
        <taxon>Bacteria</taxon>
        <taxon>Bacillati</taxon>
        <taxon>Bacillota</taxon>
        <taxon>Clostridia</taxon>
        <taxon>Neomoorellales</taxon>
        <taxon>Neomoorellaceae</taxon>
        <taxon>Neomoorella</taxon>
    </lineage>
</organism>
<evidence type="ECO:0000256" key="1">
    <source>
        <dbReference type="SAM" id="MobiDB-lite"/>
    </source>
</evidence>
<dbReference type="InterPro" id="IPR019606">
    <property type="entry name" value="GerMN"/>
</dbReference>
<protein>
    <submittedName>
        <fullName evidence="3">Spore germination protein</fullName>
    </submittedName>
</protein>
<sequence length="211" mass="22877">MYVNSNLKKEGYFLRWRKYLAVVTGLLLMVVVVSGCGLTDRLRGDTQPQVKVQVPPPEASVPAPENKVGEPAKTTQVVLYFSDSSGNYLVAEKRSIPAVEGIARATIEELIKGPAPDSKLLPTIPKGTVLKDINIRPDGLARVDFSKELVANHSGGSLGESLTVYSIVNTLTQFPTIKQVQFLVDGQYVQTIAGHVDVSAAMSRNESLIKK</sequence>
<evidence type="ECO:0000259" key="2">
    <source>
        <dbReference type="SMART" id="SM00909"/>
    </source>
</evidence>
<dbReference type="Pfam" id="PF10646">
    <property type="entry name" value="Germane"/>
    <property type="match status" value="1"/>
</dbReference>
<accession>A0A0S6UGX5</accession>
<evidence type="ECO:0000313" key="3">
    <source>
        <dbReference type="EMBL" id="GAF26235.1"/>
    </source>
</evidence>
<feature type="domain" description="GerMN" evidence="2">
    <location>
        <begin position="103"/>
        <end position="193"/>
    </location>
</feature>
<reference evidence="3" key="1">
    <citation type="journal article" date="2014" name="Gene">
        <title>Genome-guided analysis of transformation efficiency and carbon dioxide assimilation by Moorella thermoacetica Y72.</title>
        <authorList>
            <person name="Tsukahara K."/>
            <person name="Kita A."/>
            <person name="Nakashimada Y."/>
            <person name="Hoshino T."/>
            <person name="Murakami K."/>
        </authorList>
    </citation>
    <scope>NUCLEOTIDE SEQUENCE [LARGE SCALE GENOMIC DNA]</scope>
    <source>
        <strain evidence="3">Y72</strain>
    </source>
</reference>
<proteinExistence type="predicted"/>